<evidence type="ECO:0000313" key="5">
    <source>
        <dbReference type="Proteomes" id="UP001595632"/>
    </source>
</evidence>
<name>A0ABV7GQW7_9RHOB</name>
<comment type="caution">
    <text evidence="4">The sequence shown here is derived from an EMBL/GenBank/DDBJ whole genome shotgun (WGS) entry which is preliminary data.</text>
</comment>
<accession>A0ABV7GQW7</accession>
<dbReference type="PRINTS" id="PR00455">
    <property type="entry name" value="HTHTETR"/>
</dbReference>
<feature type="DNA-binding region" description="H-T-H motif" evidence="2">
    <location>
        <begin position="40"/>
        <end position="59"/>
    </location>
</feature>
<keyword evidence="1 2" id="KW-0238">DNA-binding</keyword>
<dbReference type="PANTHER" id="PTHR43479">
    <property type="entry name" value="ACREF/ENVCD OPERON REPRESSOR-RELATED"/>
    <property type="match status" value="1"/>
</dbReference>
<keyword evidence="5" id="KW-1185">Reference proteome</keyword>
<feature type="domain" description="HTH tetR-type" evidence="3">
    <location>
        <begin position="17"/>
        <end position="77"/>
    </location>
</feature>
<reference evidence="5" key="1">
    <citation type="journal article" date="2019" name="Int. J. Syst. Evol. Microbiol.">
        <title>The Global Catalogue of Microorganisms (GCM) 10K type strain sequencing project: providing services to taxonomists for standard genome sequencing and annotation.</title>
        <authorList>
            <consortium name="The Broad Institute Genomics Platform"/>
            <consortium name="The Broad Institute Genome Sequencing Center for Infectious Disease"/>
            <person name="Wu L."/>
            <person name="Ma J."/>
        </authorList>
    </citation>
    <scope>NUCLEOTIDE SEQUENCE [LARGE SCALE GENOMIC DNA]</scope>
    <source>
        <strain evidence="5">KCTC 52366</strain>
    </source>
</reference>
<evidence type="ECO:0000256" key="2">
    <source>
        <dbReference type="PROSITE-ProRule" id="PRU00335"/>
    </source>
</evidence>
<protein>
    <submittedName>
        <fullName evidence="4">TetR/AcrR family transcriptional regulator</fullName>
    </submittedName>
</protein>
<dbReference type="EMBL" id="JBHRTB010000010">
    <property type="protein sequence ID" value="MFC3142162.1"/>
    <property type="molecule type" value="Genomic_DNA"/>
</dbReference>
<dbReference type="InterPro" id="IPR050624">
    <property type="entry name" value="HTH-type_Tx_Regulator"/>
</dbReference>
<evidence type="ECO:0000313" key="4">
    <source>
        <dbReference type="EMBL" id="MFC3142162.1"/>
    </source>
</evidence>
<organism evidence="4 5">
    <name type="scientific">Psychromarinibacter halotolerans</name>
    <dbReference type="NCBI Taxonomy" id="1775175"/>
    <lineage>
        <taxon>Bacteria</taxon>
        <taxon>Pseudomonadati</taxon>
        <taxon>Pseudomonadota</taxon>
        <taxon>Alphaproteobacteria</taxon>
        <taxon>Rhodobacterales</taxon>
        <taxon>Paracoccaceae</taxon>
        <taxon>Psychromarinibacter</taxon>
    </lineage>
</organism>
<dbReference type="PANTHER" id="PTHR43479:SF11">
    <property type="entry name" value="ACREF_ENVCD OPERON REPRESSOR-RELATED"/>
    <property type="match status" value="1"/>
</dbReference>
<dbReference type="Proteomes" id="UP001595632">
    <property type="component" value="Unassembled WGS sequence"/>
</dbReference>
<dbReference type="RefSeq" id="WP_275631602.1">
    <property type="nucleotide sequence ID" value="NZ_JARGYD010000002.1"/>
</dbReference>
<gene>
    <name evidence="4" type="ORF">ACFOGP_05545</name>
</gene>
<dbReference type="PROSITE" id="PS50977">
    <property type="entry name" value="HTH_TETR_2"/>
    <property type="match status" value="1"/>
</dbReference>
<dbReference type="Gene3D" id="1.10.357.10">
    <property type="entry name" value="Tetracycline Repressor, domain 2"/>
    <property type="match status" value="1"/>
</dbReference>
<evidence type="ECO:0000259" key="3">
    <source>
        <dbReference type="PROSITE" id="PS50977"/>
    </source>
</evidence>
<dbReference type="InterPro" id="IPR009057">
    <property type="entry name" value="Homeodomain-like_sf"/>
</dbReference>
<proteinExistence type="predicted"/>
<sequence length="226" mass="24877">MNAMGDHRTRVAEQRRVKMRRRLIEAATRVFARQGPEGTVIEHVIEEAGVARGTFYNHFRSIDALLEAAKNELGHEIIQLASASARKNSGDARVQMVQGLKGFIDVARRYPLFLEFLARLGMRGAGPGSYVREVTPIYLEEGMKAGLFCPIPSQIAIDILESSSLAVLRRLHNGCDVDVDAFVAAMLRAMGVEPEESERLAAVPLEALEVPEDSMIAQTDAFRVAS</sequence>
<evidence type="ECO:0000256" key="1">
    <source>
        <dbReference type="ARBA" id="ARBA00023125"/>
    </source>
</evidence>
<dbReference type="Pfam" id="PF00440">
    <property type="entry name" value="TetR_N"/>
    <property type="match status" value="1"/>
</dbReference>
<dbReference type="InterPro" id="IPR001647">
    <property type="entry name" value="HTH_TetR"/>
</dbReference>
<dbReference type="SUPFAM" id="SSF46689">
    <property type="entry name" value="Homeodomain-like"/>
    <property type="match status" value="1"/>
</dbReference>